<protein>
    <recommendedName>
        <fullName evidence="4">mannose-6-phosphate isomerase</fullName>
        <ecNumber evidence="4">5.3.1.8</ecNumber>
    </recommendedName>
</protein>
<organism evidence="13 14">
    <name type="scientific">Acrasis kona</name>
    <dbReference type="NCBI Taxonomy" id="1008807"/>
    <lineage>
        <taxon>Eukaryota</taxon>
        <taxon>Discoba</taxon>
        <taxon>Heterolobosea</taxon>
        <taxon>Tetramitia</taxon>
        <taxon>Eutetramitia</taxon>
        <taxon>Acrasidae</taxon>
        <taxon>Acrasis</taxon>
    </lineage>
</organism>
<keyword evidence="14" id="KW-1185">Reference proteome</keyword>
<dbReference type="InterPro" id="IPR014710">
    <property type="entry name" value="RmlC-like_jellyroll"/>
</dbReference>
<dbReference type="SUPFAM" id="SSF51182">
    <property type="entry name" value="RmlC-like cupins"/>
    <property type="match status" value="1"/>
</dbReference>
<dbReference type="InterPro" id="IPR016305">
    <property type="entry name" value="Mannose-6-P_Isomerase"/>
</dbReference>
<feature type="binding site" evidence="9">
    <location>
        <position position="138"/>
    </location>
    <ligand>
        <name>Zn(2+)</name>
        <dbReference type="ChEBI" id="CHEBI:29105"/>
    </ligand>
</feature>
<dbReference type="GO" id="GO:0008270">
    <property type="term" value="F:zinc ion binding"/>
    <property type="evidence" value="ECO:0007669"/>
    <property type="project" value="InterPro"/>
</dbReference>
<evidence type="ECO:0000256" key="4">
    <source>
        <dbReference type="ARBA" id="ARBA00011956"/>
    </source>
</evidence>
<evidence type="ECO:0000256" key="5">
    <source>
        <dbReference type="ARBA" id="ARBA00022723"/>
    </source>
</evidence>
<evidence type="ECO:0000256" key="2">
    <source>
        <dbReference type="ARBA" id="ARBA00004666"/>
    </source>
</evidence>
<dbReference type="Pfam" id="PF20512">
    <property type="entry name" value="PMI_typeI_hel"/>
    <property type="match status" value="1"/>
</dbReference>
<evidence type="ECO:0000256" key="7">
    <source>
        <dbReference type="ARBA" id="ARBA00023235"/>
    </source>
</evidence>
<evidence type="ECO:0000259" key="11">
    <source>
        <dbReference type="Pfam" id="PF20512"/>
    </source>
</evidence>
<gene>
    <name evidence="13" type="ORF">AKO1_007097</name>
</gene>
<evidence type="ECO:0000256" key="8">
    <source>
        <dbReference type="PIRSR" id="PIRSR001480-1"/>
    </source>
</evidence>
<dbReference type="PANTHER" id="PTHR10309">
    <property type="entry name" value="MANNOSE-6-PHOSPHATE ISOMERASE"/>
    <property type="match status" value="1"/>
</dbReference>
<dbReference type="Pfam" id="PF20511">
    <property type="entry name" value="PMI_typeI_cat"/>
    <property type="match status" value="1"/>
</dbReference>
<comment type="cofactor">
    <cofactor evidence="9">
        <name>Zn(2+)</name>
        <dbReference type="ChEBI" id="CHEBI:29105"/>
    </cofactor>
    <text evidence="9">Binds 1 zinc ion per subunit.</text>
</comment>
<comment type="caution">
    <text evidence="13">The sequence shown here is derived from an EMBL/GenBank/DDBJ whole genome shotgun (WGS) entry which is preliminary data.</text>
</comment>
<dbReference type="PROSITE" id="PS00965">
    <property type="entry name" value="PMI_I_1"/>
    <property type="match status" value="1"/>
</dbReference>
<dbReference type="NCBIfam" id="TIGR00218">
    <property type="entry name" value="manA"/>
    <property type="match status" value="1"/>
</dbReference>
<dbReference type="PRINTS" id="PR00714">
    <property type="entry name" value="MAN6PISMRASE"/>
</dbReference>
<keyword evidence="6 9" id="KW-0862">Zinc</keyword>
<dbReference type="GO" id="GO:0009298">
    <property type="term" value="P:GDP-mannose biosynthetic process"/>
    <property type="evidence" value="ECO:0007669"/>
    <property type="project" value="InterPro"/>
</dbReference>
<evidence type="ECO:0000259" key="12">
    <source>
        <dbReference type="Pfam" id="PF21621"/>
    </source>
</evidence>
<dbReference type="Gene3D" id="2.60.120.10">
    <property type="entry name" value="Jelly Rolls"/>
    <property type="match status" value="2"/>
</dbReference>
<evidence type="ECO:0000256" key="6">
    <source>
        <dbReference type="ARBA" id="ARBA00022833"/>
    </source>
</evidence>
<feature type="domain" description="Phosphomannose isomerase type I helical insertion" evidence="11">
    <location>
        <begin position="171"/>
        <end position="254"/>
    </location>
</feature>
<sequence>MIRIECKAQNYDWGKKGSESAVAQLVKDHQDIDEKKPYAELWMGTHPSGPSYVSKDEKKIKLSEYLQEQVKTNGADKVFGPHVVKEYPKAKDGDLPFLFKILSVNQALSIQAHPDLKLAEQLHRDFPDHYKDDNHKPELTVALTKFEALCAFRSLEQIIENINKVEPLKQLIGEDKFNSFQKEVENVDDKSRKELLQKVFKALMTSDESQVKTQLLNHESRIKQSSQSSDLDQLFIKLHKTYQGDVGCFAIYFLNVVNLEIGEGLFLGPNEPHAYLYGDCVECMACSDNVVRAGLTPKFMHIDVLCDMLTYNDRSLEKMSLGTGRELNGSVRRFSPTVKEFMVDRIEVSSKALTWKVASISILIVVEGDVHLNTQDGSLKLKKGDVYLVPANYEWTAESENKSLVFVAACNDDLLLNSSSL</sequence>
<proteinExistence type="inferred from homology"/>
<dbReference type="PROSITE" id="PS00966">
    <property type="entry name" value="PMI_I_2"/>
    <property type="match status" value="1"/>
</dbReference>
<dbReference type="InterPro" id="IPR018050">
    <property type="entry name" value="Pmannose_isomerase-type1_CS"/>
</dbReference>
<evidence type="ECO:0000313" key="13">
    <source>
        <dbReference type="EMBL" id="KAL0480306.1"/>
    </source>
</evidence>
<dbReference type="PIRSF" id="PIRSF001480">
    <property type="entry name" value="Mannose-6-phosphate_isomerase"/>
    <property type="match status" value="1"/>
</dbReference>
<name>A0AAW2YU19_9EUKA</name>
<evidence type="ECO:0000259" key="10">
    <source>
        <dbReference type="Pfam" id="PF20511"/>
    </source>
</evidence>
<feature type="binding site" evidence="9">
    <location>
        <position position="111"/>
    </location>
    <ligand>
        <name>Zn(2+)</name>
        <dbReference type="ChEBI" id="CHEBI:29105"/>
    </ligand>
</feature>
<feature type="domain" description="Mannose-6-phosphate isomerase cupin" evidence="12">
    <location>
        <begin position="336"/>
        <end position="393"/>
    </location>
</feature>
<dbReference type="CDD" id="cd07011">
    <property type="entry name" value="cupin_PMI_type_I_N"/>
    <property type="match status" value="1"/>
</dbReference>
<feature type="active site" evidence="8">
    <location>
        <position position="292"/>
    </location>
</feature>
<reference evidence="13 14" key="1">
    <citation type="submission" date="2024-03" db="EMBL/GenBank/DDBJ databases">
        <title>The Acrasis kona genome and developmental transcriptomes reveal deep origins of eukaryotic multicellular pathways.</title>
        <authorList>
            <person name="Sheikh S."/>
            <person name="Fu C.-J."/>
            <person name="Brown M.W."/>
            <person name="Baldauf S.L."/>
        </authorList>
    </citation>
    <scope>NUCLEOTIDE SEQUENCE [LARGE SCALE GENOMIC DNA]</scope>
    <source>
        <strain evidence="13 14">ATCC MYA-3509</strain>
    </source>
</reference>
<evidence type="ECO:0000256" key="3">
    <source>
        <dbReference type="ARBA" id="ARBA00010772"/>
    </source>
</evidence>
<dbReference type="InterPro" id="IPR046457">
    <property type="entry name" value="PMI_typeI_cat"/>
</dbReference>
<feature type="binding site" evidence="9">
    <location>
        <position position="113"/>
    </location>
    <ligand>
        <name>Zn(2+)</name>
        <dbReference type="ChEBI" id="CHEBI:29105"/>
    </ligand>
</feature>
<dbReference type="InterPro" id="IPR049071">
    <property type="entry name" value="MPI_cupin_dom"/>
</dbReference>
<keyword evidence="5 9" id="KW-0479">Metal-binding</keyword>
<dbReference type="GO" id="GO:0004476">
    <property type="term" value="F:mannose-6-phosphate isomerase activity"/>
    <property type="evidence" value="ECO:0007669"/>
    <property type="project" value="UniProtKB-EC"/>
</dbReference>
<keyword evidence="7 13" id="KW-0413">Isomerase</keyword>
<evidence type="ECO:0000256" key="1">
    <source>
        <dbReference type="ARBA" id="ARBA00000757"/>
    </source>
</evidence>
<comment type="similarity">
    <text evidence="3">Belongs to the mannose-6-phosphate isomerase type 1 family.</text>
</comment>
<dbReference type="Gene3D" id="1.10.441.10">
    <property type="entry name" value="Phosphomannose Isomerase, domain 2"/>
    <property type="match status" value="1"/>
</dbReference>
<comment type="pathway">
    <text evidence="2">Nucleotide-sugar biosynthesis; GDP-alpha-D-mannose biosynthesis; alpha-D-mannose 1-phosphate from D-fructose 6-phosphate: step 1/2.</text>
</comment>
<dbReference type="InterPro" id="IPR046458">
    <property type="entry name" value="PMI_typeI_hel"/>
</dbReference>
<comment type="catalytic activity">
    <reaction evidence="1">
        <text>D-mannose 6-phosphate = D-fructose 6-phosphate</text>
        <dbReference type="Rhea" id="RHEA:12356"/>
        <dbReference type="ChEBI" id="CHEBI:58735"/>
        <dbReference type="ChEBI" id="CHEBI:61527"/>
        <dbReference type="EC" id="5.3.1.8"/>
    </reaction>
</comment>
<evidence type="ECO:0000256" key="9">
    <source>
        <dbReference type="PIRSR" id="PIRSR001480-2"/>
    </source>
</evidence>
<dbReference type="GO" id="GO:0005975">
    <property type="term" value="P:carbohydrate metabolic process"/>
    <property type="evidence" value="ECO:0007669"/>
    <property type="project" value="InterPro"/>
</dbReference>
<dbReference type="PANTHER" id="PTHR10309:SF0">
    <property type="entry name" value="MANNOSE-6-PHOSPHATE ISOMERASE"/>
    <property type="match status" value="1"/>
</dbReference>
<feature type="binding site" evidence="9">
    <location>
        <position position="273"/>
    </location>
    <ligand>
        <name>Zn(2+)</name>
        <dbReference type="ChEBI" id="CHEBI:29105"/>
    </ligand>
</feature>
<dbReference type="InterPro" id="IPR001250">
    <property type="entry name" value="Man6P_Isoase-1"/>
</dbReference>
<dbReference type="AlphaFoldDB" id="A0AAW2YU19"/>
<evidence type="ECO:0000313" key="14">
    <source>
        <dbReference type="Proteomes" id="UP001431209"/>
    </source>
</evidence>
<dbReference type="InterPro" id="IPR011051">
    <property type="entry name" value="RmlC_Cupin_sf"/>
</dbReference>
<dbReference type="EC" id="5.3.1.8" evidence="4"/>
<dbReference type="GO" id="GO:0005829">
    <property type="term" value="C:cytosol"/>
    <property type="evidence" value="ECO:0007669"/>
    <property type="project" value="TreeGrafter"/>
</dbReference>
<accession>A0AAW2YU19</accession>
<dbReference type="EMBL" id="JAOPGA020000651">
    <property type="protein sequence ID" value="KAL0480306.1"/>
    <property type="molecule type" value="Genomic_DNA"/>
</dbReference>
<feature type="domain" description="Phosphomannose isomerase type I catalytic" evidence="10">
    <location>
        <begin position="1"/>
        <end position="154"/>
    </location>
</feature>
<dbReference type="Proteomes" id="UP001431209">
    <property type="component" value="Unassembled WGS sequence"/>
</dbReference>
<dbReference type="Pfam" id="PF21621">
    <property type="entry name" value="MPI_cupin_dom"/>
    <property type="match status" value="1"/>
</dbReference>